<dbReference type="EMBL" id="JAOTJD010000003">
    <property type="protein sequence ID" value="MFD3262959.1"/>
    <property type="molecule type" value="Genomic_DNA"/>
</dbReference>
<accession>A0ABW6CIR5</accession>
<protein>
    <submittedName>
        <fullName evidence="1">Uncharacterized protein</fullName>
    </submittedName>
</protein>
<gene>
    <name evidence="1" type="ORF">OCL97_03150</name>
</gene>
<proteinExistence type="predicted"/>
<dbReference type="Proteomes" id="UP001598130">
    <property type="component" value="Unassembled WGS sequence"/>
</dbReference>
<comment type="caution">
    <text evidence="1">The sequence shown here is derived from an EMBL/GenBank/DDBJ whole genome shotgun (WGS) entry which is preliminary data.</text>
</comment>
<evidence type="ECO:0000313" key="2">
    <source>
        <dbReference type="Proteomes" id="UP001598130"/>
    </source>
</evidence>
<reference evidence="1 2" key="1">
    <citation type="submission" date="2022-09" db="EMBL/GenBank/DDBJ databases">
        <title>New species of Phenylobacterium.</title>
        <authorList>
            <person name="Mieszkin S."/>
        </authorList>
    </citation>
    <scope>NUCLEOTIDE SEQUENCE [LARGE SCALE GENOMIC DNA]</scope>
    <source>
        <strain evidence="1 2">HK31-G</strain>
    </source>
</reference>
<name>A0ABW6CIR5_9CAUL</name>
<dbReference type="RefSeq" id="WP_377367525.1">
    <property type="nucleotide sequence ID" value="NZ_JAOTJD010000003.1"/>
</dbReference>
<keyword evidence="2" id="KW-1185">Reference proteome</keyword>
<evidence type="ECO:0000313" key="1">
    <source>
        <dbReference type="EMBL" id="MFD3262959.1"/>
    </source>
</evidence>
<organism evidence="1 2">
    <name type="scientific">Phenylobacterium ferrooxidans</name>
    <dbReference type="NCBI Taxonomy" id="2982689"/>
    <lineage>
        <taxon>Bacteria</taxon>
        <taxon>Pseudomonadati</taxon>
        <taxon>Pseudomonadota</taxon>
        <taxon>Alphaproteobacteria</taxon>
        <taxon>Caulobacterales</taxon>
        <taxon>Caulobacteraceae</taxon>
        <taxon>Phenylobacterium</taxon>
    </lineage>
</organism>
<sequence>MGLPAAATAAPLIIATNVAAKCKILPDGTAATVTVTLNNTTYNFYGQSLVYHFTPNTTGVAQHIPMPAGSSNPVTLAVSPGVYILQITNQMASGGNTSVNYNVTVPAGMVSSLGGRKMCLDREVKERRRIDLKASAPQ</sequence>